<evidence type="ECO:0000256" key="4">
    <source>
        <dbReference type="ARBA" id="ARBA00023242"/>
    </source>
</evidence>
<dbReference type="GO" id="GO:0006384">
    <property type="term" value="P:transcription initiation at RNA polymerase III promoter"/>
    <property type="evidence" value="ECO:0007669"/>
    <property type="project" value="InterPro"/>
</dbReference>
<dbReference type="GO" id="GO:0001003">
    <property type="term" value="F:RNA polymerase III type 2 promoter sequence-specific DNA binding"/>
    <property type="evidence" value="ECO:0007669"/>
    <property type="project" value="TreeGrafter"/>
</dbReference>
<organism evidence="8 9">
    <name type="scientific">Plutella xylostella</name>
    <name type="common">Diamondback moth</name>
    <name type="synonym">Plutella maculipennis</name>
    <dbReference type="NCBI Taxonomy" id="51655"/>
    <lineage>
        <taxon>Eukaryota</taxon>
        <taxon>Metazoa</taxon>
        <taxon>Ecdysozoa</taxon>
        <taxon>Arthropoda</taxon>
        <taxon>Hexapoda</taxon>
        <taxon>Insecta</taxon>
        <taxon>Pterygota</taxon>
        <taxon>Neoptera</taxon>
        <taxon>Endopterygota</taxon>
        <taxon>Lepidoptera</taxon>
        <taxon>Glossata</taxon>
        <taxon>Ditrysia</taxon>
        <taxon>Yponomeutoidea</taxon>
        <taxon>Plutellidae</taxon>
        <taxon>Plutella</taxon>
    </lineage>
</organism>
<evidence type="ECO:0000256" key="1">
    <source>
        <dbReference type="ARBA" id="ARBA00004123"/>
    </source>
</evidence>
<protein>
    <submittedName>
        <fullName evidence="8">(diamondback moth) hypothetical protein</fullName>
    </submittedName>
</protein>
<evidence type="ECO:0000313" key="9">
    <source>
        <dbReference type="Proteomes" id="UP000653454"/>
    </source>
</evidence>
<keyword evidence="3" id="KW-0804">Transcription</keyword>
<dbReference type="GO" id="GO:0000127">
    <property type="term" value="C:transcription factor TFIIIC complex"/>
    <property type="evidence" value="ECO:0007669"/>
    <property type="project" value="InterPro"/>
</dbReference>
<sequence>MTPDKSDVDICDRNLVCVLFPGIVQNEQRAVQCLGGIKSISTVNENTNKKRLGLSFQPENPYINKIFADTKKTAGVLIKVKIKKKKVNDKIEREVTSTAVVGRVNRIYKFDAMGDFQYLPVHNDGAEGSKPRCVLEDILPSGLDGLDFLNRNLEFPFVLPTYFTRYDRAIPYKYTFYRKTPGLRETEHDEVYTTKKRIVRASSPVRFNLTDDFPSAPSEQQLRNVKARTEATTALAKDLELVRKKFDERPIWSMNALTFHTKIKKQNLKMLIPAVAFYMFDGPWRALWVRFGYDPRKEPAARFYQTLDFRVGTAAGLDKVVSIRSHLVNYRKADRVWHIGRGDADEEIVHEGSVIFRPGVMMMQRQVFYQFCDIKLPEVEELLAEKPAAGYLCHRARGWLAPHAAAAARHHIVRYAQQMIHDQNVDHKFERTSSGDEQMSDAEEGTSSAAHDHDASSN</sequence>
<keyword evidence="2" id="KW-0238">DNA-binding</keyword>
<accession>A0A8S4DG00</accession>
<dbReference type="InterPro" id="IPR019136">
    <property type="entry name" value="TF_IIIC_su-5_HTH"/>
</dbReference>
<dbReference type="InterPro" id="IPR040454">
    <property type="entry name" value="TF_IIIC_Tfc1/Sfc1"/>
</dbReference>
<dbReference type="Pfam" id="PF09734">
    <property type="entry name" value="Tau95"/>
    <property type="match status" value="1"/>
</dbReference>
<evidence type="ECO:0000259" key="7">
    <source>
        <dbReference type="Pfam" id="PF17682"/>
    </source>
</evidence>
<dbReference type="AlphaFoldDB" id="A0A8S4DG00"/>
<feature type="domain" description="Transcription factor IIIC subunit 5 HTH" evidence="6">
    <location>
        <begin position="157"/>
        <end position="310"/>
    </location>
</feature>
<dbReference type="InterPro" id="IPR042536">
    <property type="entry name" value="TFIIIC_tauA_Sfc1"/>
</dbReference>
<dbReference type="GO" id="GO:0005634">
    <property type="term" value="C:nucleus"/>
    <property type="evidence" value="ECO:0007669"/>
    <property type="project" value="UniProtKB-SubCell"/>
</dbReference>
<evidence type="ECO:0000256" key="5">
    <source>
        <dbReference type="SAM" id="MobiDB-lite"/>
    </source>
</evidence>
<dbReference type="InterPro" id="IPR041499">
    <property type="entry name" value="Tfc1/Sfc1_N"/>
</dbReference>
<dbReference type="Pfam" id="PF17682">
    <property type="entry name" value="Tau95_N"/>
    <property type="match status" value="1"/>
</dbReference>
<dbReference type="Gene3D" id="3.30.200.160">
    <property type="entry name" value="TFIIIC, subcomplex tauA, subunit Sfc1, barrel domain"/>
    <property type="match status" value="1"/>
</dbReference>
<keyword evidence="4" id="KW-0539">Nucleus</keyword>
<keyword evidence="9" id="KW-1185">Reference proteome</keyword>
<reference evidence="8" key="1">
    <citation type="submission" date="2020-11" db="EMBL/GenBank/DDBJ databases">
        <authorList>
            <person name="Whiteford S."/>
        </authorList>
    </citation>
    <scope>NUCLEOTIDE SEQUENCE</scope>
</reference>
<dbReference type="EMBL" id="CAJHNJ030000005">
    <property type="protein sequence ID" value="CAG9098133.1"/>
    <property type="molecule type" value="Genomic_DNA"/>
</dbReference>
<comment type="caution">
    <text evidence="8">The sequence shown here is derived from an EMBL/GenBank/DDBJ whole genome shotgun (WGS) entry which is preliminary data.</text>
</comment>
<evidence type="ECO:0000259" key="6">
    <source>
        <dbReference type="Pfam" id="PF09734"/>
    </source>
</evidence>
<dbReference type="PANTHER" id="PTHR13230">
    <property type="entry name" value="GENERAL TRANSCRIPTION FACTOR IIIC, POLYPEPTIDE 5"/>
    <property type="match status" value="1"/>
</dbReference>
<proteinExistence type="predicted"/>
<gene>
    <name evidence="8" type="ORF">PLXY2_LOCUS2159</name>
</gene>
<feature type="domain" description="Transcription factor IIIC subunit Tfc1/Sfc1 triple barrel" evidence="7">
    <location>
        <begin position="16"/>
        <end position="119"/>
    </location>
</feature>
<comment type="subcellular location">
    <subcellularLocation>
        <location evidence="1">Nucleus</location>
    </subcellularLocation>
</comment>
<feature type="region of interest" description="Disordered" evidence="5">
    <location>
        <begin position="430"/>
        <end position="458"/>
    </location>
</feature>
<dbReference type="PANTHER" id="PTHR13230:SF5">
    <property type="entry name" value="GENERAL TRANSCRIPTION FACTOR 3C POLYPEPTIDE 5"/>
    <property type="match status" value="1"/>
</dbReference>
<evidence type="ECO:0000256" key="2">
    <source>
        <dbReference type="ARBA" id="ARBA00023125"/>
    </source>
</evidence>
<dbReference type="Proteomes" id="UP000653454">
    <property type="component" value="Unassembled WGS sequence"/>
</dbReference>
<evidence type="ECO:0000256" key="3">
    <source>
        <dbReference type="ARBA" id="ARBA00023163"/>
    </source>
</evidence>
<evidence type="ECO:0000313" key="8">
    <source>
        <dbReference type="EMBL" id="CAG9098133.1"/>
    </source>
</evidence>
<dbReference type="GO" id="GO:0001002">
    <property type="term" value="F:RNA polymerase III type 1 promoter sequence-specific DNA binding"/>
    <property type="evidence" value="ECO:0007669"/>
    <property type="project" value="TreeGrafter"/>
</dbReference>
<name>A0A8S4DG00_PLUXY</name>